<dbReference type="InterPro" id="IPR001412">
    <property type="entry name" value="aa-tRNA-synth_I_CS"/>
</dbReference>
<dbReference type="GO" id="GO:0000049">
    <property type="term" value="F:tRNA binding"/>
    <property type="evidence" value="ECO:0007669"/>
    <property type="project" value="InterPro"/>
</dbReference>
<dbReference type="FunFam" id="3.40.50.620:FF:000045">
    <property type="entry name" value="Glutamate--tRNA ligase, mitochondrial"/>
    <property type="match status" value="1"/>
</dbReference>
<dbReference type="EMBL" id="VXMH01000048">
    <property type="protein sequence ID" value="MYC95206.1"/>
    <property type="molecule type" value="Genomic_DNA"/>
</dbReference>
<dbReference type="CDD" id="cd00808">
    <property type="entry name" value="GluRS_core"/>
    <property type="match status" value="1"/>
</dbReference>
<dbReference type="Gene3D" id="1.10.10.350">
    <property type="match status" value="1"/>
</dbReference>
<evidence type="ECO:0000256" key="7">
    <source>
        <dbReference type="ARBA" id="ARBA00022840"/>
    </source>
</evidence>
<name>A0A6B1D6M8_9CHLR</name>
<keyword evidence="9 10" id="KW-0030">Aminoacyl-tRNA synthetase</keyword>
<keyword evidence="6" id="KW-0862">Zinc</keyword>
<dbReference type="InterPro" id="IPR045462">
    <property type="entry name" value="aa-tRNA-synth_I_cd-bd"/>
</dbReference>
<dbReference type="GO" id="GO:0008270">
    <property type="term" value="F:zinc ion binding"/>
    <property type="evidence" value="ECO:0007669"/>
    <property type="project" value="InterPro"/>
</dbReference>
<dbReference type="GO" id="GO:0005829">
    <property type="term" value="C:cytosol"/>
    <property type="evidence" value="ECO:0007669"/>
    <property type="project" value="TreeGrafter"/>
</dbReference>
<dbReference type="AlphaFoldDB" id="A0A6B1D6M8"/>
<dbReference type="InterPro" id="IPR014729">
    <property type="entry name" value="Rossmann-like_a/b/a_fold"/>
</dbReference>
<dbReference type="InterPro" id="IPR020752">
    <property type="entry name" value="Glu-tRNA-synth_I_codon-bd_sub1"/>
</dbReference>
<keyword evidence="7 10" id="KW-0067">ATP-binding</keyword>
<dbReference type="GO" id="GO:0005524">
    <property type="term" value="F:ATP binding"/>
    <property type="evidence" value="ECO:0007669"/>
    <property type="project" value="UniProtKB-UniRule"/>
</dbReference>
<dbReference type="GO" id="GO:0004818">
    <property type="term" value="F:glutamate-tRNA ligase activity"/>
    <property type="evidence" value="ECO:0007669"/>
    <property type="project" value="UniProtKB-UniRule"/>
</dbReference>
<dbReference type="EC" id="6.1.1.17" evidence="10"/>
<evidence type="ECO:0000256" key="9">
    <source>
        <dbReference type="ARBA" id="ARBA00023146"/>
    </source>
</evidence>
<evidence type="ECO:0000256" key="2">
    <source>
        <dbReference type="ARBA" id="ARBA00022490"/>
    </source>
</evidence>
<dbReference type="InterPro" id="IPR020058">
    <property type="entry name" value="Glu/Gln-tRNA-synth_Ib_cat-dom"/>
</dbReference>
<dbReference type="Pfam" id="PF19269">
    <property type="entry name" value="Anticodon_2"/>
    <property type="match status" value="1"/>
</dbReference>
<comment type="subcellular location">
    <subcellularLocation>
        <location evidence="10">Cytoplasm</location>
    </subcellularLocation>
</comment>
<dbReference type="Gene3D" id="3.40.50.620">
    <property type="entry name" value="HUPs"/>
    <property type="match status" value="1"/>
</dbReference>
<evidence type="ECO:0000256" key="8">
    <source>
        <dbReference type="ARBA" id="ARBA00022917"/>
    </source>
</evidence>
<dbReference type="Gene3D" id="1.10.8.70">
    <property type="entry name" value="Glutamate-tRNA synthetase, class I, anticodon-binding domain 1"/>
    <property type="match status" value="1"/>
</dbReference>
<keyword evidence="2 10" id="KW-0963">Cytoplasm</keyword>
<proteinExistence type="inferred from homology"/>
<evidence type="ECO:0000256" key="10">
    <source>
        <dbReference type="HAMAP-Rule" id="MF_00022"/>
    </source>
</evidence>
<evidence type="ECO:0000256" key="3">
    <source>
        <dbReference type="ARBA" id="ARBA00022598"/>
    </source>
</evidence>
<sequence>MTNNREGPARVRFAPSPTGHLHLGGLRTALFDWLWARKTNGQFILRIEDTDRRRFDPDSLESLKKGLRWLGLDWDEGPDIGGPFAPYVQSERRKIYQEKAQELVERGRAYRCYCTAERLATMREEQRRAGKGTGYDRRCRALSDDERRRYEAEGKPSVIRFAVPLEGVTVFNDLLRGDIEVENRQLQDEVLLKADGLPTYHLAAMVDDNLMEITHVLRGEEWLATAPIHKLIVDAFGWDMPVLVHLPVILDPSGKGKMSKRKKMVAGKEFLALVHEFQDSGYLPDAMFNFLTNVGWNFDPDQEVFSREEAIERFSLDEINPSAAALPYEKLDWLNGLYLRALTPSALKSALLPFLSQQLGLSETELKSDRRLDVLIPVVQERIKRLDEAVSWIDWAFLKSDEISYSDPKLLIGRKLDARQSVEMLRAAANVLQGVEPFCAEAIHAAFRERAEALGVKAGSFFGPVRGAISGKKVSPPLFESIEAVGREETLQRIGLAVAFLEEHSALEGG</sequence>
<dbReference type="Pfam" id="PF00749">
    <property type="entry name" value="tRNA-synt_1c"/>
    <property type="match status" value="1"/>
</dbReference>
<dbReference type="PROSITE" id="PS00178">
    <property type="entry name" value="AA_TRNA_LIGASE_I"/>
    <property type="match status" value="1"/>
</dbReference>
<evidence type="ECO:0000259" key="12">
    <source>
        <dbReference type="Pfam" id="PF19269"/>
    </source>
</evidence>
<evidence type="ECO:0000256" key="4">
    <source>
        <dbReference type="ARBA" id="ARBA00022723"/>
    </source>
</evidence>
<keyword evidence="8 10" id="KW-0648">Protein biosynthesis</keyword>
<comment type="catalytic activity">
    <reaction evidence="10">
        <text>tRNA(Glu) + L-glutamate + ATP = L-glutamyl-tRNA(Glu) + AMP + diphosphate</text>
        <dbReference type="Rhea" id="RHEA:23540"/>
        <dbReference type="Rhea" id="RHEA-COMP:9663"/>
        <dbReference type="Rhea" id="RHEA-COMP:9680"/>
        <dbReference type="ChEBI" id="CHEBI:29985"/>
        <dbReference type="ChEBI" id="CHEBI:30616"/>
        <dbReference type="ChEBI" id="CHEBI:33019"/>
        <dbReference type="ChEBI" id="CHEBI:78442"/>
        <dbReference type="ChEBI" id="CHEBI:78520"/>
        <dbReference type="ChEBI" id="CHEBI:456215"/>
        <dbReference type="EC" id="6.1.1.17"/>
    </reaction>
</comment>
<keyword evidence="3 10" id="KW-0436">Ligase</keyword>
<dbReference type="InterPro" id="IPR020751">
    <property type="entry name" value="aa-tRNA-synth_I_codon-bd_sub2"/>
</dbReference>
<keyword evidence="4" id="KW-0479">Metal-binding</keyword>
<feature type="domain" description="Glutamyl/glutaminyl-tRNA synthetase class Ib catalytic" evidence="11">
    <location>
        <begin position="10"/>
        <end position="333"/>
    </location>
</feature>
<organism evidence="13">
    <name type="scientific">Caldilineaceae bacterium SB0661_bin_32</name>
    <dbReference type="NCBI Taxonomy" id="2605255"/>
    <lineage>
        <taxon>Bacteria</taxon>
        <taxon>Bacillati</taxon>
        <taxon>Chloroflexota</taxon>
        <taxon>Caldilineae</taxon>
        <taxon>Caldilineales</taxon>
        <taxon>Caldilineaceae</taxon>
    </lineage>
</organism>
<evidence type="ECO:0000256" key="6">
    <source>
        <dbReference type="ARBA" id="ARBA00022833"/>
    </source>
</evidence>
<accession>A0A6B1D6M8</accession>
<feature type="domain" description="Aminoacyl-tRNA synthetase class I anticodon-binding" evidence="12">
    <location>
        <begin position="351"/>
        <end position="495"/>
    </location>
</feature>
<comment type="function">
    <text evidence="10">Catalyzes the attachment of glutamate to tRNA(Glu) in a two-step reaction: glutamate is first activated by ATP to form Glu-AMP and then transferred to the acceptor end of tRNA(Glu).</text>
</comment>
<feature type="short sequence motif" description="'KMSKS' region" evidence="10">
    <location>
        <begin position="257"/>
        <end position="261"/>
    </location>
</feature>
<evidence type="ECO:0000256" key="1">
    <source>
        <dbReference type="ARBA" id="ARBA00007894"/>
    </source>
</evidence>
<comment type="similarity">
    <text evidence="1 10">Belongs to the class-I aminoacyl-tRNA synthetase family. Glutamate--tRNA ligase type 1 subfamily.</text>
</comment>
<dbReference type="PRINTS" id="PR00987">
    <property type="entry name" value="TRNASYNTHGLU"/>
</dbReference>
<protein>
    <recommendedName>
        <fullName evidence="10">Glutamate--tRNA ligase</fullName>
        <ecNumber evidence="10">6.1.1.17</ecNumber>
    </recommendedName>
    <alternativeName>
        <fullName evidence="10">Glutamyl-tRNA synthetase</fullName>
        <shortName evidence="10">GluRS</shortName>
    </alternativeName>
</protein>
<dbReference type="HAMAP" id="MF_00022">
    <property type="entry name" value="Glu_tRNA_synth_type1"/>
    <property type="match status" value="1"/>
</dbReference>
<feature type="short sequence motif" description="'HIGH' region" evidence="10">
    <location>
        <begin position="15"/>
        <end position="25"/>
    </location>
</feature>
<comment type="caution">
    <text evidence="10">Lacks conserved residue(s) required for the propagation of feature annotation.</text>
</comment>
<feature type="binding site" evidence="10">
    <location>
        <position position="260"/>
    </location>
    <ligand>
        <name>ATP</name>
        <dbReference type="ChEBI" id="CHEBI:30616"/>
    </ligand>
</feature>
<dbReference type="SUPFAM" id="SSF48163">
    <property type="entry name" value="An anticodon-binding domain of class I aminoacyl-tRNA synthetases"/>
    <property type="match status" value="1"/>
</dbReference>
<evidence type="ECO:0000313" key="13">
    <source>
        <dbReference type="EMBL" id="MYC95206.1"/>
    </source>
</evidence>
<dbReference type="GO" id="GO:0006424">
    <property type="term" value="P:glutamyl-tRNA aminoacylation"/>
    <property type="evidence" value="ECO:0007669"/>
    <property type="project" value="UniProtKB-UniRule"/>
</dbReference>
<comment type="subunit">
    <text evidence="10">Monomer.</text>
</comment>
<keyword evidence="5 10" id="KW-0547">Nucleotide-binding</keyword>
<dbReference type="NCBIfam" id="TIGR00464">
    <property type="entry name" value="gltX_bact"/>
    <property type="match status" value="1"/>
</dbReference>
<gene>
    <name evidence="10" type="primary">gltX</name>
    <name evidence="13" type="ORF">F4X14_09550</name>
</gene>
<reference evidence="13" key="1">
    <citation type="submission" date="2019-09" db="EMBL/GenBank/DDBJ databases">
        <title>Characterisation of the sponge microbiome using genome-centric metagenomics.</title>
        <authorList>
            <person name="Engelberts J.P."/>
            <person name="Robbins S.J."/>
            <person name="De Goeij J.M."/>
            <person name="Aranda M."/>
            <person name="Bell S.C."/>
            <person name="Webster N.S."/>
        </authorList>
    </citation>
    <scope>NUCLEOTIDE SEQUENCE</scope>
    <source>
        <strain evidence="13">SB0661_bin_32</strain>
    </source>
</reference>
<evidence type="ECO:0000256" key="5">
    <source>
        <dbReference type="ARBA" id="ARBA00022741"/>
    </source>
</evidence>
<dbReference type="InterPro" id="IPR008925">
    <property type="entry name" value="aa_tRNA-synth_I_cd-bd_sf"/>
</dbReference>
<dbReference type="PANTHER" id="PTHR43311">
    <property type="entry name" value="GLUTAMATE--TRNA LIGASE"/>
    <property type="match status" value="1"/>
</dbReference>
<dbReference type="InterPro" id="IPR049940">
    <property type="entry name" value="GluQ/Sye"/>
</dbReference>
<evidence type="ECO:0000259" key="11">
    <source>
        <dbReference type="Pfam" id="PF00749"/>
    </source>
</evidence>
<comment type="caution">
    <text evidence="13">The sequence shown here is derived from an EMBL/GenBank/DDBJ whole genome shotgun (WGS) entry which is preliminary data.</text>
</comment>
<dbReference type="InterPro" id="IPR000924">
    <property type="entry name" value="Glu/Gln-tRNA-synth"/>
</dbReference>
<dbReference type="InterPro" id="IPR004527">
    <property type="entry name" value="Glu-tRNA-ligase_bac/mito"/>
</dbReference>
<dbReference type="SUPFAM" id="SSF52374">
    <property type="entry name" value="Nucleotidylyl transferase"/>
    <property type="match status" value="1"/>
</dbReference>
<dbReference type="InterPro" id="IPR033910">
    <property type="entry name" value="GluRS_core"/>
</dbReference>
<dbReference type="PANTHER" id="PTHR43311:SF2">
    <property type="entry name" value="GLUTAMATE--TRNA LIGASE, MITOCHONDRIAL-RELATED"/>
    <property type="match status" value="1"/>
</dbReference>